<gene>
    <name evidence="2" type="ORF">AC631_02121</name>
</gene>
<keyword evidence="3" id="KW-1185">Reference proteome</keyword>
<dbReference type="AlphaFoldDB" id="A0A0V1Q0S5"/>
<dbReference type="GO" id="GO:0003824">
    <property type="term" value="F:catalytic activity"/>
    <property type="evidence" value="ECO:0007669"/>
    <property type="project" value="InterPro"/>
</dbReference>
<dbReference type="Proteomes" id="UP000054251">
    <property type="component" value="Unassembled WGS sequence"/>
</dbReference>
<dbReference type="OrthoDB" id="5863171at2759"/>
<evidence type="ECO:0000256" key="1">
    <source>
        <dbReference type="ARBA" id="ARBA00008383"/>
    </source>
</evidence>
<dbReference type="Gene3D" id="3.40.50.10540">
    <property type="entry name" value="Crotonobetainyl-coa:carnitine coa-transferase, domain 1"/>
    <property type="match status" value="1"/>
</dbReference>
<evidence type="ECO:0000313" key="2">
    <source>
        <dbReference type="EMBL" id="KSA02125.1"/>
    </source>
</evidence>
<proteinExistence type="inferred from homology"/>
<dbReference type="InterPro" id="IPR003673">
    <property type="entry name" value="CoA-Trfase_fam_III"/>
</dbReference>
<name>A0A0V1Q0S5_9ASCO</name>
<dbReference type="GeneID" id="26839130"/>
<organism evidence="2 3">
    <name type="scientific">Debaryomyces fabryi</name>
    <dbReference type="NCBI Taxonomy" id="58627"/>
    <lineage>
        <taxon>Eukaryota</taxon>
        <taxon>Fungi</taxon>
        <taxon>Dikarya</taxon>
        <taxon>Ascomycota</taxon>
        <taxon>Saccharomycotina</taxon>
        <taxon>Pichiomycetes</taxon>
        <taxon>Debaryomycetaceae</taxon>
        <taxon>Debaryomyces</taxon>
    </lineage>
</organism>
<dbReference type="SUPFAM" id="SSF89796">
    <property type="entry name" value="CoA-transferase family III (CaiB/BaiF)"/>
    <property type="match status" value="2"/>
</dbReference>
<protein>
    <recommendedName>
        <fullName evidence="4">CoA-transferase family III</fullName>
    </recommendedName>
</protein>
<comment type="similarity">
    <text evidence="1">Belongs to the CoA-transferase III family.</text>
</comment>
<accession>A0A0V1Q0S5</accession>
<evidence type="ECO:0008006" key="4">
    <source>
        <dbReference type="Google" id="ProtNLM"/>
    </source>
</evidence>
<dbReference type="InterPro" id="IPR052985">
    <property type="entry name" value="CoA-trans_III_biosynth/detox"/>
</dbReference>
<sequence length="552" mass="61988">MTGYSQFAEAQRIFKTLLEDQSLPVPDEFKTLANDVSFYNKSDSLVLPCRLKECEMAAALKGLEATAAIAIGNLRFGINDGAKIDLQHALMFLFLTYLASVDGMTKLDKRVLSRLKPTDLNEAQSITYRRMSANLYQTKDKRYYHIHGSLEASTTLNMIGLPAYAPELTEYEDVVNVIQGAVSKFDCDDLEALNTQNRQAGVEALTEDQFLETKHGRIILKEPYWTIESLEQETPPVAFTPLSTSSDKPKILEGIKILELCRIIAGPTIGRILAEYGAEVIKVTSPNLPDVPFFQVDVNVGKHTTSLDLKDEKDRETFEGLLRDADVILDGYRTNAIERLGYGPSKIAEMAKCRKKGYIYGSENCFGFTGQWSGRPGWQQIADCASGVAWIQGKALGLDEPIIPPFPMSDYGTGCMVAIAVLTAIYKRARYGGSYWCKSSLVQYDLLLMKQGLYPDELWKSSLSQHDKDIFNLRYYDSVDKISSTCLRSMKRIKPELFDDTVSEKKYMEEMDAPAFKGKIKVLKPVIEYSSTSVGFDTPSRPNGYDKPEWWK</sequence>
<dbReference type="Pfam" id="PF02515">
    <property type="entry name" value="CoA_transf_3"/>
    <property type="match status" value="1"/>
</dbReference>
<dbReference type="RefSeq" id="XP_015468227.1">
    <property type="nucleotide sequence ID" value="XM_015610951.1"/>
</dbReference>
<reference evidence="2 3" key="1">
    <citation type="submission" date="2015-11" db="EMBL/GenBank/DDBJ databases">
        <title>The genome of Debaryomyces fabryi.</title>
        <authorList>
            <person name="Tafer H."/>
            <person name="Lopandic K."/>
        </authorList>
    </citation>
    <scope>NUCLEOTIDE SEQUENCE [LARGE SCALE GENOMIC DNA]</scope>
    <source>
        <strain evidence="2 3">CBS 789</strain>
    </source>
</reference>
<dbReference type="EMBL" id="LMYN01000034">
    <property type="protein sequence ID" value="KSA02125.1"/>
    <property type="molecule type" value="Genomic_DNA"/>
</dbReference>
<evidence type="ECO:0000313" key="3">
    <source>
        <dbReference type="Proteomes" id="UP000054251"/>
    </source>
</evidence>
<dbReference type="InterPro" id="IPR023606">
    <property type="entry name" value="CoA-Trfase_III_dom_1_sf"/>
</dbReference>
<comment type="caution">
    <text evidence="2">The sequence shown here is derived from an EMBL/GenBank/DDBJ whole genome shotgun (WGS) entry which is preliminary data.</text>
</comment>
<dbReference type="PANTHER" id="PTHR48229">
    <property type="entry name" value="CAIB/BAIF FAMILY ENZYME (AFU_ORTHOLOGUE AFUA_1G05360)-RELATED"/>
    <property type="match status" value="1"/>
</dbReference>
<dbReference type="PANTHER" id="PTHR48229:SF1">
    <property type="entry name" value="ALPHA METHYLACYL-COA RACEMASE-RELATED"/>
    <property type="match status" value="1"/>
</dbReference>